<dbReference type="EMBL" id="JACVDC010000001">
    <property type="protein sequence ID" value="MBC9794402.1"/>
    <property type="molecule type" value="Genomic_DNA"/>
</dbReference>
<dbReference type="RefSeq" id="WP_187963558.1">
    <property type="nucleotide sequence ID" value="NZ_JACVDC010000001.1"/>
</dbReference>
<accession>A0A926JN84</accession>
<comment type="caution">
    <text evidence="1">The sequence shown here is derived from an EMBL/GenBank/DDBJ whole genome shotgun (WGS) entry which is preliminary data.</text>
</comment>
<dbReference type="AlphaFoldDB" id="A0A926JN84"/>
<organism evidence="1 2">
    <name type="scientific">Sinomicrobium weinanense</name>
    <dbReference type="NCBI Taxonomy" id="2842200"/>
    <lineage>
        <taxon>Bacteria</taxon>
        <taxon>Pseudomonadati</taxon>
        <taxon>Bacteroidota</taxon>
        <taxon>Flavobacteriia</taxon>
        <taxon>Flavobacteriales</taxon>
        <taxon>Flavobacteriaceae</taxon>
        <taxon>Sinomicrobium</taxon>
    </lineage>
</organism>
<sequence>MKNLENYGVQELNATEMNKTNGGLTITIGTGGIGNLVGGVVSSVAGIVGGVVSLVAQLLGGISISGSVDIDA</sequence>
<dbReference type="Proteomes" id="UP000653730">
    <property type="component" value="Unassembled WGS sequence"/>
</dbReference>
<protein>
    <recommendedName>
        <fullName evidence="3">Bacteriocin</fullName>
    </recommendedName>
</protein>
<reference evidence="1 2" key="1">
    <citation type="submission" date="2020-09" db="EMBL/GenBank/DDBJ databases">
        <title>Sinomicrobium weinanense sp. nov., a halophilic bacteria isolated from saline-alkali soil.</title>
        <authorList>
            <person name="Wu P."/>
            <person name="Ren H."/>
            <person name="Mei Y."/>
            <person name="Liang Y."/>
            <person name="Chen Z."/>
        </authorList>
    </citation>
    <scope>NUCLEOTIDE SEQUENCE [LARGE SCALE GENOMIC DNA]</scope>
    <source>
        <strain evidence="1 2">FJxs</strain>
    </source>
</reference>
<evidence type="ECO:0000313" key="2">
    <source>
        <dbReference type="Proteomes" id="UP000653730"/>
    </source>
</evidence>
<gene>
    <name evidence="1" type="ORF">IBL28_00365</name>
</gene>
<evidence type="ECO:0000313" key="1">
    <source>
        <dbReference type="EMBL" id="MBC9794402.1"/>
    </source>
</evidence>
<keyword evidence="2" id="KW-1185">Reference proteome</keyword>
<proteinExistence type="predicted"/>
<evidence type="ECO:0008006" key="3">
    <source>
        <dbReference type="Google" id="ProtNLM"/>
    </source>
</evidence>
<name>A0A926JN84_9FLAO</name>